<dbReference type="GO" id="GO:0042597">
    <property type="term" value="C:periplasmic space"/>
    <property type="evidence" value="ECO:0007669"/>
    <property type="project" value="UniProtKB-SubCell"/>
</dbReference>
<keyword evidence="2 7" id="KW-0732">Signal</keyword>
<organism evidence="9 10">
    <name type="scientific">Bergeriella denitrificans</name>
    <name type="common">Neisseria denitrificans</name>
    <dbReference type="NCBI Taxonomy" id="494"/>
    <lineage>
        <taxon>Bacteria</taxon>
        <taxon>Pseudomonadati</taxon>
        <taxon>Pseudomonadota</taxon>
        <taxon>Betaproteobacteria</taxon>
        <taxon>Neisseriales</taxon>
        <taxon>Neisseriaceae</taxon>
        <taxon>Bergeriella</taxon>
    </lineage>
</organism>
<evidence type="ECO:0000259" key="8">
    <source>
        <dbReference type="Pfam" id="PF01323"/>
    </source>
</evidence>
<dbReference type="PROSITE" id="PS00194">
    <property type="entry name" value="THIOREDOXIN_1"/>
    <property type="match status" value="1"/>
</dbReference>
<dbReference type="InterPro" id="IPR001853">
    <property type="entry name" value="DSBA-like_thioredoxin_dom"/>
</dbReference>
<dbReference type="GO" id="GO:0016491">
    <property type="term" value="F:oxidoreductase activity"/>
    <property type="evidence" value="ECO:0007669"/>
    <property type="project" value="InterPro"/>
</dbReference>
<evidence type="ECO:0000256" key="2">
    <source>
        <dbReference type="ARBA" id="ARBA00022729"/>
    </source>
</evidence>
<feature type="signal peptide" evidence="7">
    <location>
        <begin position="1"/>
        <end position="25"/>
    </location>
</feature>
<feature type="chain" id="PRO_5016937615" description="Thiol:disulfide interchange protein" evidence="7">
    <location>
        <begin position="26"/>
        <end position="213"/>
    </location>
</feature>
<dbReference type="RefSeq" id="WP_066080785.1">
    <property type="nucleotide sequence ID" value="NZ_CP181246.1"/>
</dbReference>
<keyword evidence="4" id="KW-0676">Redox-active center</keyword>
<dbReference type="InterPro" id="IPR023205">
    <property type="entry name" value="DsbA/DsbL"/>
</dbReference>
<dbReference type="PIRSF" id="PIRSF001488">
    <property type="entry name" value="Tdi_protein"/>
    <property type="match status" value="1"/>
</dbReference>
<dbReference type="Pfam" id="PF01323">
    <property type="entry name" value="DSBA"/>
    <property type="match status" value="1"/>
</dbReference>
<evidence type="ECO:0000256" key="6">
    <source>
        <dbReference type="PIRSR" id="PIRSR001488-1"/>
    </source>
</evidence>
<name>A0A378UH62_BERDE</name>
<sequence length="213" mass="23943">MKAAVMMQKAAVLSAAALLLPAAWAAEEGRDYTVWDKPVAQTRADKVEVLEFFGYFCPHCYKLDPVLLRHSKTFAPDTYLRTEHVVWQPEMLGLARVAAAVNSSGLKHQANPAVFQAVQVQGIDLSDEATFTRWAAAQRGFDGKKLLAAYRSLENRKQAERMQQLTVQHYITQTPLVLVGGKYQVKFPDGYEQGMKTVDELIAKVRRERGLKF</sequence>
<keyword evidence="10" id="KW-1185">Reference proteome</keyword>
<evidence type="ECO:0000256" key="1">
    <source>
        <dbReference type="ARBA" id="ARBA00005791"/>
    </source>
</evidence>
<comment type="subcellular location">
    <subcellularLocation>
        <location evidence="5">Periplasm</location>
    </subcellularLocation>
</comment>
<dbReference type="GO" id="GO:0016853">
    <property type="term" value="F:isomerase activity"/>
    <property type="evidence" value="ECO:0007669"/>
    <property type="project" value="UniProtKB-KW"/>
</dbReference>
<reference evidence="9 10" key="1">
    <citation type="submission" date="2018-06" db="EMBL/GenBank/DDBJ databases">
        <authorList>
            <consortium name="Pathogen Informatics"/>
            <person name="Doyle S."/>
        </authorList>
    </citation>
    <scope>NUCLEOTIDE SEQUENCE [LARGE SCALE GENOMIC DNA]</scope>
    <source>
        <strain evidence="9 10">NCTC10295</strain>
    </source>
</reference>
<dbReference type="Gene3D" id="3.40.30.10">
    <property type="entry name" value="Glutaredoxin"/>
    <property type="match status" value="1"/>
</dbReference>
<dbReference type="InterPro" id="IPR036249">
    <property type="entry name" value="Thioredoxin-like_sf"/>
</dbReference>
<dbReference type="SUPFAM" id="SSF52833">
    <property type="entry name" value="Thioredoxin-like"/>
    <property type="match status" value="1"/>
</dbReference>
<comment type="similarity">
    <text evidence="1">Belongs to the thioredoxin family. DsbA subfamily.</text>
</comment>
<evidence type="ECO:0000313" key="9">
    <source>
        <dbReference type="EMBL" id="STZ76647.1"/>
    </source>
</evidence>
<evidence type="ECO:0000256" key="4">
    <source>
        <dbReference type="ARBA" id="ARBA00023284"/>
    </source>
</evidence>
<dbReference type="AlphaFoldDB" id="A0A378UH62"/>
<dbReference type="InterPro" id="IPR017937">
    <property type="entry name" value="Thioredoxin_CS"/>
</dbReference>
<keyword evidence="9" id="KW-0413">Isomerase</keyword>
<dbReference type="InterPro" id="IPR050824">
    <property type="entry name" value="Thiol_disulfide_DsbA"/>
</dbReference>
<dbReference type="PANTHER" id="PTHR35891:SF3">
    <property type="entry name" value="THIOL:DISULFIDE INTERCHANGE PROTEIN DSBL"/>
    <property type="match status" value="1"/>
</dbReference>
<keyword evidence="3 5" id="KW-1015">Disulfide bond</keyword>
<feature type="disulfide bond" description="Redox-active" evidence="6">
    <location>
        <begin position="57"/>
        <end position="60"/>
    </location>
</feature>
<feature type="domain" description="DSBA-like thioredoxin" evidence="8">
    <location>
        <begin position="90"/>
        <end position="184"/>
    </location>
</feature>
<evidence type="ECO:0000256" key="7">
    <source>
        <dbReference type="SAM" id="SignalP"/>
    </source>
</evidence>
<proteinExistence type="inferred from homology"/>
<evidence type="ECO:0000256" key="5">
    <source>
        <dbReference type="PIRNR" id="PIRNR001488"/>
    </source>
</evidence>
<gene>
    <name evidence="9" type="primary">dsbA</name>
    <name evidence="9" type="ORF">NCTC10295_01422</name>
</gene>
<evidence type="ECO:0000256" key="3">
    <source>
        <dbReference type="ARBA" id="ARBA00023157"/>
    </source>
</evidence>
<accession>A0A378UH62</accession>
<protein>
    <recommendedName>
        <fullName evidence="5">Thiol:disulfide interchange protein</fullName>
    </recommendedName>
</protein>
<dbReference type="PANTHER" id="PTHR35891">
    <property type="entry name" value="THIOL:DISULFIDE INTERCHANGE PROTEIN DSBA"/>
    <property type="match status" value="1"/>
</dbReference>
<dbReference type="EMBL" id="UGQS01000002">
    <property type="protein sequence ID" value="STZ76647.1"/>
    <property type="molecule type" value="Genomic_DNA"/>
</dbReference>
<keyword evidence="5" id="KW-0574">Periplasm</keyword>
<dbReference type="CDD" id="cd03019">
    <property type="entry name" value="DsbA_DsbA"/>
    <property type="match status" value="1"/>
</dbReference>
<evidence type="ECO:0000313" key="10">
    <source>
        <dbReference type="Proteomes" id="UP000254651"/>
    </source>
</evidence>
<dbReference type="Proteomes" id="UP000254651">
    <property type="component" value="Unassembled WGS sequence"/>
</dbReference>